<keyword evidence="1" id="KW-0472">Membrane</keyword>
<accession>A0A7G2CI79</accession>
<dbReference type="EMBL" id="LR877156">
    <property type="protein sequence ID" value="CAD2219065.1"/>
    <property type="molecule type" value="Genomic_DNA"/>
</dbReference>
<sequence>MNALGQKLDGVMWEADVRAAKEAVDASHFDHTTGQTVHRFVHRVQDSVAHSGEMGQIFAKFRTKQTTTLDNRRWDCRNEDPRARGTYDIEVIEAALGIVEHKGTGERILQRQWTGQVFERESTAVLIFFSYNGVRQAELVRHGGRFQCRLCTRVAAVALLSQAGLYFVALCSIIYPYLLRISRFYPFCRTFCVLCGVCDC</sequence>
<name>A0A7G2CI79_9TRYP</name>
<keyword evidence="3" id="KW-1185">Reference proteome</keyword>
<reference evidence="2 3" key="1">
    <citation type="submission" date="2020-08" db="EMBL/GenBank/DDBJ databases">
        <authorList>
            <person name="Newling K."/>
            <person name="Davey J."/>
            <person name="Forrester S."/>
        </authorList>
    </citation>
    <scope>NUCLEOTIDE SEQUENCE [LARGE SCALE GENOMIC DNA]</scope>
    <source>
        <strain evidence="3">Crithidia deanei Carvalho (ATCC PRA-265)</strain>
    </source>
</reference>
<gene>
    <name evidence="2" type="ORF">ADEAN_000655800</name>
</gene>
<dbReference type="Proteomes" id="UP000515908">
    <property type="component" value="Chromosome 12"/>
</dbReference>
<organism evidence="2 3">
    <name type="scientific">Angomonas deanei</name>
    <dbReference type="NCBI Taxonomy" id="59799"/>
    <lineage>
        <taxon>Eukaryota</taxon>
        <taxon>Discoba</taxon>
        <taxon>Euglenozoa</taxon>
        <taxon>Kinetoplastea</taxon>
        <taxon>Metakinetoplastina</taxon>
        <taxon>Trypanosomatida</taxon>
        <taxon>Trypanosomatidae</taxon>
        <taxon>Strigomonadinae</taxon>
        <taxon>Angomonas</taxon>
    </lineage>
</organism>
<dbReference type="OrthoDB" id="271587at2759"/>
<dbReference type="AlphaFoldDB" id="A0A7G2CI79"/>
<evidence type="ECO:0000313" key="3">
    <source>
        <dbReference type="Proteomes" id="UP000515908"/>
    </source>
</evidence>
<evidence type="ECO:0000313" key="2">
    <source>
        <dbReference type="EMBL" id="CAD2219065.1"/>
    </source>
</evidence>
<evidence type="ECO:0000256" key="1">
    <source>
        <dbReference type="SAM" id="Phobius"/>
    </source>
</evidence>
<protein>
    <submittedName>
        <fullName evidence="2">Uncharacterized protein</fullName>
    </submittedName>
</protein>
<keyword evidence="1" id="KW-1133">Transmembrane helix</keyword>
<dbReference type="VEuPathDB" id="TriTrypDB:ADEAN_000655800"/>
<keyword evidence="1" id="KW-0812">Transmembrane</keyword>
<feature type="transmembrane region" description="Helical" evidence="1">
    <location>
        <begin position="154"/>
        <end position="179"/>
    </location>
</feature>
<proteinExistence type="predicted"/>